<dbReference type="InterPro" id="IPR039425">
    <property type="entry name" value="RNA_pol_sigma-70-like"/>
</dbReference>
<protein>
    <recommendedName>
        <fullName evidence="6">RNA polymerase sigma factor</fullName>
    </recommendedName>
</protein>
<name>A0ABT4RI86_9ACTN</name>
<dbReference type="InterPro" id="IPR014284">
    <property type="entry name" value="RNA_pol_sigma-70_dom"/>
</dbReference>
<evidence type="ECO:0000256" key="6">
    <source>
        <dbReference type="RuleBase" id="RU000716"/>
    </source>
</evidence>
<feature type="compositionally biased region" description="Low complexity" evidence="7">
    <location>
        <begin position="392"/>
        <end position="424"/>
    </location>
</feature>
<dbReference type="CDD" id="cd06171">
    <property type="entry name" value="Sigma70_r4"/>
    <property type="match status" value="1"/>
</dbReference>
<comment type="similarity">
    <text evidence="1 6">Belongs to the sigma-70 factor family. ECF subfamily.</text>
</comment>
<evidence type="ECO:0000256" key="2">
    <source>
        <dbReference type="ARBA" id="ARBA00023015"/>
    </source>
</evidence>
<feature type="compositionally biased region" description="Pro residues" evidence="7">
    <location>
        <begin position="454"/>
        <end position="464"/>
    </location>
</feature>
<evidence type="ECO:0000256" key="1">
    <source>
        <dbReference type="ARBA" id="ARBA00010641"/>
    </source>
</evidence>
<dbReference type="Proteomes" id="UP001147700">
    <property type="component" value="Unassembled WGS sequence"/>
</dbReference>
<dbReference type="InterPro" id="IPR013249">
    <property type="entry name" value="RNA_pol_sigma70_r4_t2"/>
</dbReference>
<feature type="compositionally biased region" description="Pro residues" evidence="7">
    <location>
        <begin position="474"/>
        <end position="484"/>
    </location>
</feature>
<feature type="compositionally biased region" description="Basic and acidic residues" evidence="7">
    <location>
        <begin position="380"/>
        <end position="391"/>
    </location>
</feature>
<dbReference type="EMBL" id="JAPCID010000014">
    <property type="protein sequence ID" value="MDA0138262.1"/>
    <property type="molecule type" value="Genomic_DNA"/>
</dbReference>
<dbReference type="SUPFAM" id="SSF88946">
    <property type="entry name" value="Sigma2 domain of RNA polymerase sigma factors"/>
    <property type="match status" value="1"/>
</dbReference>
<dbReference type="InterPro" id="IPR036388">
    <property type="entry name" value="WH-like_DNA-bd_sf"/>
</dbReference>
<accession>A0ABT4RI86</accession>
<feature type="region of interest" description="Disordered" evidence="7">
    <location>
        <begin position="380"/>
        <end position="532"/>
    </location>
</feature>
<evidence type="ECO:0000313" key="10">
    <source>
        <dbReference type="EMBL" id="MDA0138262.1"/>
    </source>
</evidence>
<keyword evidence="5 6" id="KW-0804">Transcription</keyword>
<proteinExistence type="inferred from homology"/>
<evidence type="ECO:0000256" key="4">
    <source>
        <dbReference type="ARBA" id="ARBA00023125"/>
    </source>
</evidence>
<dbReference type="RefSeq" id="WP_202956494.1">
    <property type="nucleotide sequence ID" value="NZ_JAPCID010000014.1"/>
</dbReference>
<evidence type="ECO:0000256" key="7">
    <source>
        <dbReference type="SAM" id="MobiDB-lite"/>
    </source>
</evidence>
<dbReference type="InterPro" id="IPR013324">
    <property type="entry name" value="RNA_pol_sigma_r3/r4-like"/>
</dbReference>
<evidence type="ECO:0000256" key="3">
    <source>
        <dbReference type="ARBA" id="ARBA00023082"/>
    </source>
</evidence>
<dbReference type="Pfam" id="PF08281">
    <property type="entry name" value="Sigma70_r4_2"/>
    <property type="match status" value="1"/>
</dbReference>
<evidence type="ECO:0000256" key="5">
    <source>
        <dbReference type="ARBA" id="ARBA00023163"/>
    </source>
</evidence>
<gene>
    <name evidence="10" type="ORF">OJ962_12190</name>
</gene>
<dbReference type="NCBIfam" id="TIGR02937">
    <property type="entry name" value="sigma70-ECF"/>
    <property type="match status" value="1"/>
</dbReference>
<dbReference type="InterPro" id="IPR007627">
    <property type="entry name" value="RNA_pol_sigma70_r2"/>
</dbReference>
<sequence length="532" mass="54988">MGKVLPLSTRLEASALQHSGLHGRSPLLRLQSDERLVALIRRGNHGAFEALVARYQSRLLAFCRHMLSSREDAEDVLQEVFAAAFNAMLADEREINVRPWLYRIARNRSLNHLRRTQAVGMDSMDVHLSEGGLTTADKVHKREEFRLLIADVQDLPETQRTALLLREIDALSYEQIAEAMETTVPSVKSLLVRARVSLAEAAEARLLSCEEVRIELGEVAEGLKRTTAPVRRHLRTCERCTDFRKYLRNNNKALAALFPLGPLLIFKKLLVTHIGAGAAASTTGAAAAGSASAGAALQVGFGTVASKVGAGLAAAAIVTAGAVEVQHATTKGGPEKAAVAKVEAKKDPAAVAAAPTTAPVPVASVPQPITASAERKIAPADTAGKPEEAKPKATATATATASATPAAGATPAATGTATPTAPAPVEGRDGDTTALPTDTQGTAEPGSGTISPSTPQPTTTPAPTGPAFAAEPPQSTPQPAPSPVETPEQVAAPEAPPAPTPTPEVQIEAPAATPPATQDAPAAASPAAGEDE</sequence>
<keyword evidence="4 6" id="KW-0238">DNA-binding</keyword>
<dbReference type="PROSITE" id="PS01063">
    <property type="entry name" value="SIGMA70_ECF"/>
    <property type="match status" value="1"/>
</dbReference>
<dbReference type="Gene3D" id="1.10.1740.10">
    <property type="match status" value="1"/>
</dbReference>
<dbReference type="SUPFAM" id="SSF88659">
    <property type="entry name" value="Sigma3 and sigma4 domains of RNA polymerase sigma factors"/>
    <property type="match status" value="1"/>
</dbReference>
<evidence type="ECO:0000259" key="9">
    <source>
        <dbReference type="Pfam" id="PF08281"/>
    </source>
</evidence>
<dbReference type="PANTHER" id="PTHR43133">
    <property type="entry name" value="RNA POLYMERASE ECF-TYPE SIGMA FACTO"/>
    <property type="match status" value="1"/>
</dbReference>
<feature type="domain" description="RNA polymerase sigma factor 70 region 4 type 2" evidence="9">
    <location>
        <begin position="153"/>
        <end position="197"/>
    </location>
</feature>
<dbReference type="InterPro" id="IPR013325">
    <property type="entry name" value="RNA_pol_sigma_r2"/>
</dbReference>
<dbReference type="PANTHER" id="PTHR43133:SF8">
    <property type="entry name" value="RNA POLYMERASE SIGMA FACTOR HI_1459-RELATED"/>
    <property type="match status" value="1"/>
</dbReference>
<dbReference type="Pfam" id="PF04542">
    <property type="entry name" value="Sigma70_r2"/>
    <property type="match status" value="1"/>
</dbReference>
<evidence type="ECO:0000259" key="8">
    <source>
        <dbReference type="Pfam" id="PF04542"/>
    </source>
</evidence>
<dbReference type="InterPro" id="IPR000838">
    <property type="entry name" value="RNA_pol_sigma70_ECF_CS"/>
</dbReference>
<keyword evidence="2 6" id="KW-0805">Transcription regulation</keyword>
<keyword evidence="3 6" id="KW-0731">Sigma factor</keyword>
<comment type="caution">
    <text evidence="10">The sequence shown here is derived from an EMBL/GenBank/DDBJ whole genome shotgun (WGS) entry which is preliminary data.</text>
</comment>
<reference evidence="10" key="1">
    <citation type="submission" date="2022-10" db="EMBL/GenBank/DDBJ databases">
        <title>The WGS of Solirubrobacter sp. CPCC 204708.</title>
        <authorList>
            <person name="Jiang Z."/>
        </authorList>
    </citation>
    <scope>NUCLEOTIDE SEQUENCE</scope>
    <source>
        <strain evidence="10">CPCC 204708</strain>
    </source>
</reference>
<feature type="compositionally biased region" description="Low complexity" evidence="7">
    <location>
        <begin position="503"/>
        <end position="532"/>
    </location>
</feature>
<dbReference type="Gene3D" id="1.10.10.10">
    <property type="entry name" value="Winged helix-like DNA-binding domain superfamily/Winged helix DNA-binding domain"/>
    <property type="match status" value="1"/>
</dbReference>
<keyword evidence="11" id="KW-1185">Reference proteome</keyword>
<evidence type="ECO:0000313" key="11">
    <source>
        <dbReference type="Proteomes" id="UP001147700"/>
    </source>
</evidence>
<organism evidence="10 11">
    <name type="scientific">Solirubrobacter deserti</name>
    <dbReference type="NCBI Taxonomy" id="2282478"/>
    <lineage>
        <taxon>Bacteria</taxon>
        <taxon>Bacillati</taxon>
        <taxon>Actinomycetota</taxon>
        <taxon>Thermoleophilia</taxon>
        <taxon>Solirubrobacterales</taxon>
        <taxon>Solirubrobacteraceae</taxon>
        <taxon>Solirubrobacter</taxon>
    </lineage>
</organism>
<feature type="domain" description="RNA polymerase sigma-70 region 2" evidence="8">
    <location>
        <begin position="51"/>
        <end position="117"/>
    </location>
</feature>